<evidence type="ECO:0000256" key="4">
    <source>
        <dbReference type="ARBA" id="ARBA00031122"/>
    </source>
</evidence>
<dbReference type="SUPFAM" id="SSF55729">
    <property type="entry name" value="Acyl-CoA N-acyltransferases (Nat)"/>
    <property type="match status" value="1"/>
</dbReference>
<evidence type="ECO:0000256" key="5">
    <source>
        <dbReference type="SAM" id="MobiDB-lite"/>
    </source>
</evidence>
<protein>
    <recommendedName>
        <fullName evidence="3">Lysine N-acyltransferase MbtK</fullName>
    </recommendedName>
    <alternativeName>
        <fullName evidence="4">Mycobactin synthase protein K</fullName>
    </alternativeName>
</protein>
<accession>A0ABX7JCM3</accession>
<sequence>MTHHDNYGTAAPASPATTHQENIKGFGTVSMRPVVPASDADILHAWVSQERARYWGMLGADRARVHEVYTYVDSLTTHHAHLVHLDGNPVALFQSYQPEHDPVADCYEVQPGDYGIHILIAPPDGPNRPNFTGHLLGYFLTHLLENPDHKRIVAEPDARNDRAIARFLRAGFTKGPEIELPDKRAQLVFLNRENYRRTF</sequence>
<keyword evidence="8" id="KW-1185">Reference proteome</keyword>
<dbReference type="Pfam" id="PF13523">
    <property type="entry name" value="Acetyltransf_8"/>
    <property type="match status" value="1"/>
</dbReference>
<organism evidence="7 8">
    <name type="scientific">Streptomyces californicus</name>
    <dbReference type="NCBI Taxonomy" id="67351"/>
    <lineage>
        <taxon>Bacteria</taxon>
        <taxon>Bacillati</taxon>
        <taxon>Actinomycetota</taxon>
        <taxon>Actinomycetes</taxon>
        <taxon>Kitasatosporales</taxon>
        <taxon>Streptomycetaceae</taxon>
        <taxon>Streptomyces</taxon>
    </lineage>
</organism>
<dbReference type="Gene3D" id="3.40.630.30">
    <property type="match status" value="1"/>
</dbReference>
<feature type="region of interest" description="Disordered" evidence="5">
    <location>
        <begin position="1"/>
        <end position="20"/>
    </location>
</feature>
<gene>
    <name evidence="7" type="ORF">I6J41_34530</name>
</gene>
<evidence type="ECO:0000256" key="2">
    <source>
        <dbReference type="ARBA" id="ARBA00005102"/>
    </source>
</evidence>
<dbReference type="InterPro" id="IPR019432">
    <property type="entry name" value="Acyltransferase_MbtK/IucB-like"/>
</dbReference>
<comment type="function">
    <text evidence="1">Acyltransferase required for the direct transfer of medium- to long-chain fatty acyl moieties from a carrier protein (MbtL) on to the epsilon-amino group of lysine residue in the mycobactin core.</text>
</comment>
<proteinExistence type="predicted"/>
<dbReference type="Proteomes" id="UP000598054">
    <property type="component" value="Plasmid unnamed1"/>
</dbReference>
<reference evidence="7 8" key="1">
    <citation type="submission" date="2021-02" db="EMBL/GenBank/DDBJ databases">
        <title>FDA dAtabase for Regulatory Grade micrObial Sequences (FDA-ARGOS): Supporting development and validation of Infectious Disease Dx tests.</title>
        <authorList>
            <person name="Sproer C."/>
            <person name="Gronow S."/>
            <person name="Severitt S."/>
            <person name="Schroder I."/>
            <person name="Tallon L."/>
            <person name="Sadzewicz L."/>
            <person name="Zhao X."/>
            <person name="Boylan J."/>
            <person name="Ott S."/>
            <person name="Bowen H."/>
            <person name="Vavikolanu K."/>
            <person name="Mehta A."/>
            <person name="Aluvathingal J."/>
            <person name="Nadendla S."/>
            <person name="Lowell S."/>
            <person name="Myers T."/>
            <person name="Yan Y."/>
            <person name="Sichtig H."/>
        </authorList>
    </citation>
    <scope>NUCLEOTIDE SEQUENCE [LARGE SCALE GENOMIC DNA]</scope>
    <source>
        <strain evidence="7 8">FDAARGOS_1211</strain>
        <plasmid evidence="7 8">unnamed1</plasmid>
    </source>
</reference>
<evidence type="ECO:0000256" key="3">
    <source>
        <dbReference type="ARBA" id="ARBA00020586"/>
    </source>
</evidence>
<dbReference type="PANTHER" id="PTHR31438">
    <property type="entry name" value="LYSINE N-ACYLTRANSFERASE C17G9.06C-RELATED"/>
    <property type="match status" value="1"/>
</dbReference>
<dbReference type="InterPro" id="IPR016181">
    <property type="entry name" value="Acyl_CoA_acyltransferase"/>
</dbReference>
<dbReference type="PANTHER" id="PTHR31438:SF1">
    <property type="entry name" value="LYSINE N-ACYLTRANSFERASE C17G9.06C-RELATED"/>
    <property type="match status" value="1"/>
</dbReference>
<keyword evidence="7" id="KW-0614">Plasmid</keyword>
<dbReference type="EMBL" id="CP070250">
    <property type="protein sequence ID" value="QRV45903.1"/>
    <property type="molecule type" value="Genomic_DNA"/>
</dbReference>
<geneLocation type="plasmid" evidence="7 8">
    <name>unnamed1</name>
</geneLocation>
<feature type="domain" description="Acyltransferase MbtK/IucB-like conserved" evidence="6">
    <location>
        <begin position="32"/>
        <end position="80"/>
    </location>
</feature>
<comment type="pathway">
    <text evidence="2">Siderophore biosynthesis; mycobactin biosynthesis.</text>
</comment>
<evidence type="ECO:0000259" key="6">
    <source>
        <dbReference type="SMART" id="SM01006"/>
    </source>
</evidence>
<evidence type="ECO:0000256" key="1">
    <source>
        <dbReference type="ARBA" id="ARBA00003818"/>
    </source>
</evidence>
<name>A0ABX7JCM3_9ACTN</name>
<dbReference type="SMART" id="SM01006">
    <property type="entry name" value="AlcB"/>
    <property type="match status" value="1"/>
</dbReference>
<evidence type="ECO:0000313" key="8">
    <source>
        <dbReference type="Proteomes" id="UP000598054"/>
    </source>
</evidence>
<evidence type="ECO:0000313" key="7">
    <source>
        <dbReference type="EMBL" id="QRV45903.1"/>
    </source>
</evidence>